<dbReference type="InterPro" id="IPR004183">
    <property type="entry name" value="Xdiol_dOase_suB"/>
</dbReference>
<feature type="domain" description="Extradiol ring-cleavage dioxygenase class III enzyme subunit B" evidence="1">
    <location>
        <begin position="101"/>
        <end position="203"/>
    </location>
</feature>
<organism evidence="2">
    <name type="scientific">hydrothermal vent metagenome</name>
    <dbReference type="NCBI Taxonomy" id="652676"/>
    <lineage>
        <taxon>unclassified sequences</taxon>
        <taxon>metagenomes</taxon>
        <taxon>ecological metagenomes</taxon>
    </lineage>
</organism>
<proteinExistence type="predicted"/>
<gene>
    <name evidence="2" type="ORF">MGWOODY_Clf1202</name>
</gene>
<reference evidence="2" key="1">
    <citation type="submission" date="2015-10" db="EMBL/GenBank/DDBJ databases">
        <authorList>
            <person name="Gilbert D.G."/>
        </authorList>
    </citation>
    <scope>NUCLEOTIDE SEQUENCE</scope>
</reference>
<dbReference type="GO" id="GO:0008198">
    <property type="term" value="F:ferrous iron binding"/>
    <property type="evidence" value="ECO:0007669"/>
    <property type="project" value="InterPro"/>
</dbReference>
<evidence type="ECO:0000259" key="1">
    <source>
        <dbReference type="Pfam" id="PF02900"/>
    </source>
</evidence>
<dbReference type="Gene3D" id="3.40.830.10">
    <property type="entry name" value="LigB-like"/>
    <property type="match status" value="1"/>
</dbReference>
<sequence length="223" mass="24880">MWNEAQGKNFVYKGAPQAGRALATGLINEGFDIAYSYKPLHESGLGHAFLNTLLYLDYDRKGFDIPVLPIAVNCYGSNVIRNKGGAITQKVNGVELPFDPPGPSPKRCMELGAATARVLKDSPYKVALVASSSWSHAFLTPKSNWLWPDLESDYARFEELRDGDYDAWKRISTDQIEDAGQQELLNWMCLAGAMQEMGRKPEILDYVETYVFNSNKCLALFSP</sequence>
<name>A0A161KFT0_9ZZZZ</name>
<dbReference type="Pfam" id="PF02900">
    <property type="entry name" value="LigB"/>
    <property type="match status" value="1"/>
</dbReference>
<dbReference type="AlphaFoldDB" id="A0A161KFT0"/>
<dbReference type="GO" id="GO:0016702">
    <property type="term" value="F:oxidoreductase activity, acting on single donors with incorporation of molecular oxygen, incorporation of two atoms of oxygen"/>
    <property type="evidence" value="ECO:0007669"/>
    <property type="project" value="UniProtKB-ARBA"/>
</dbReference>
<keyword evidence="2" id="KW-0560">Oxidoreductase</keyword>
<accession>A0A161KFT0</accession>
<dbReference type="EMBL" id="FAXA01000315">
    <property type="protein sequence ID" value="CUV02817.1"/>
    <property type="molecule type" value="Genomic_DNA"/>
</dbReference>
<evidence type="ECO:0000313" key="2">
    <source>
        <dbReference type="EMBL" id="CUV02817.1"/>
    </source>
</evidence>
<protein>
    <submittedName>
        <fullName evidence="2">2,3-dihydroxy-p-cumate dioxygenase</fullName>
    </submittedName>
</protein>
<keyword evidence="2" id="KW-0223">Dioxygenase</keyword>
<dbReference type="SUPFAM" id="SSF53213">
    <property type="entry name" value="LigB-like"/>
    <property type="match status" value="1"/>
</dbReference>